<name>A0ABT8F0L8_9BACT</name>
<dbReference type="Gene3D" id="3.30.450.40">
    <property type="match status" value="1"/>
</dbReference>
<sequence>MAQKLYDFFLKAGDLGGVQARTRLSILAKMTSTEAKSLADTDEKIQFLEVHYQAVVKEFGKSGATKAFTNTVSDSSGRITEKLRKQMAVFSDLTAQRSVYGDSIDSTSKRITESLVEAIDVERASIWLYNNDQTAIECVDLYVRSSREHTAGAVLKSSDFPNYFNAVGSQRTIAAENAHSNPATAEFSEVYLRPLGINAMLDVPIWANGKMVGVVCHEHTGDFRKWTTDEETFAYIMGNIVGMTMERLGITSV</sequence>
<dbReference type="EMBL" id="JAUHJS010000001">
    <property type="protein sequence ID" value="MDN4163955.1"/>
    <property type="molecule type" value="Genomic_DNA"/>
</dbReference>
<evidence type="ECO:0000259" key="1">
    <source>
        <dbReference type="Pfam" id="PF01590"/>
    </source>
</evidence>
<accession>A0ABT8F0L8</accession>
<dbReference type="InterPro" id="IPR029016">
    <property type="entry name" value="GAF-like_dom_sf"/>
</dbReference>
<comment type="caution">
    <text evidence="2">The sequence shown here is derived from an EMBL/GenBank/DDBJ whole genome shotgun (WGS) entry which is preliminary data.</text>
</comment>
<reference evidence="2" key="1">
    <citation type="submission" date="2023-06" db="EMBL/GenBank/DDBJ databases">
        <title>Cytophagales bacterium Strain LB-30, isolated from soil.</title>
        <authorList>
            <person name="Liu B."/>
        </authorList>
    </citation>
    <scope>NUCLEOTIDE SEQUENCE</scope>
    <source>
        <strain evidence="2">LB-30</strain>
    </source>
</reference>
<organism evidence="2 3">
    <name type="scientific">Shiella aurantiaca</name>
    <dbReference type="NCBI Taxonomy" id="3058365"/>
    <lineage>
        <taxon>Bacteria</taxon>
        <taxon>Pseudomonadati</taxon>
        <taxon>Bacteroidota</taxon>
        <taxon>Cytophagia</taxon>
        <taxon>Cytophagales</taxon>
        <taxon>Shiellaceae</taxon>
        <taxon>Shiella</taxon>
    </lineage>
</organism>
<dbReference type="SUPFAM" id="SSF55781">
    <property type="entry name" value="GAF domain-like"/>
    <property type="match status" value="1"/>
</dbReference>
<proteinExistence type="predicted"/>
<feature type="domain" description="GAF" evidence="1">
    <location>
        <begin position="104"/>
        <end position="243"/>
    </location>
</feature>
<protein>
    <submittedName>
        <fullName evidence="2">GAF domain-containing protein</fullName>
    </submittedName>
</protein>
<keyword evidence="3" id="KW-1185">Reference proteome</keyword>
<evidence type="ECO:0000313" key="3">
    <source>
        <dbReference type="Proteomes" id="UP001168552"/>
    </source>
</evidence>
<dbReference type="Pfam" id="PF01590">
    <property type="entry name" value="GAF"/>
    <property type="match status" value="1"/>
</dbReference>
<dbReference type="InterPro" id="IPR003018">
    <property type="entry name" value="GAF"/>
</dbReference>
<evidence type="ECO:0000313" key="2">
    <source>
        <dbReference type="EMBL" id="MDN4163955.1"/>
    </source>
</evidence>
<dbReference type="RefSeq" id="WP_320002484.1">
    <property type="nucleotide sequence ID" value="NZ_JAUHJS010000001.1"/>
</dbReference>
<gene>
    <name evidence="2" type="ORF">QWY31_00500</name>
</gene>
<dbReference type="Proteomes" id="UP001168552">
    <property type="component" value="Unassembled WGS sequence"/>
</dbReference>